<dbReference type="PANTHER" id="PTHR30154">
    <property type="entry name" value="LEUCINE-RESPONSIVE REGULATORY PROTEIN"/>
    <property type="match status" value="1"/>
</dbReference>
<sequence>MALDEIDRRIIGALQVDGRASWRSIARVIGVPVRTVVRRGNALLESGEIRVGVVPSTRTVLLEVQASAADVDAVARALAARETSIFVYVLGSPVRILVEEHAPAENADLMLHDIPAIPGVTGVALIPVLEYYRTLTSWMPGQLTPDEVRELNPAFGVPPAIDHPIPALGNGDEAIVAALEADARAAAIDIATSIGMSESAVRRRLGVLIGGVVDVRAIVAPATLGLPIAGFVWLRVRPKRVASVVAALQASPYVRYAAFTLADEQILVDVAVPTVSELRRFLTESAWSAEVESLRAASVVAAYKRSGVQVDEA</sequence>
<reference evidence="5 6" key="1">
    <citation type="submission" date="2014-11" db="EMBL/GenBank/DDBJ databases">
        <title>Genome sequence of Microbacterium mangrovi MUSC 115(T).</title>
        <authorList>
            <person name="Lee L.-H."/>
        </authorList>
    </citation>
    <scope>NUCLEOTIDE SEQUENCE [LARGE SCALE GENOMIC DNA]</scope>
    <source>
        <strain evidence="5 6">MUSC 115</strain>
    </source>
</reference>
<feature type="domain" description="HTH asnC-type" evidence="4">
    <location>
        <begin position="3"/>
        <end position="40"/>
    </location>
</feature>
<organism evidence="5 6">
    <name type="scientific">Microbacterium mangrovi</name>
    <dbReference type="NCBI Taxonomy" id="1348253"/>
    <lineage>
        <taxon>Bacteria</taxon>
        <taxon>Bacillati</taxon>
        <taxon>Actinomycetota</taxon>
        <taxon>Actinomycetes</taxon>
        <taxon>Micrococcales</taxon>
        <taxon>Microbacteriaceae</taxon>
        <taxon>Microbacterium</taxon>
    </lineage>
</organism>
<dbReference type="EMBL" id="JTDK01000007">
    <property type="protein sequence ID" value="KHK98037.1"/>
    <property type="molecule type" value="Genomic_DNA"/>
</dbReference>
<evidence type="ECO:0000256" key="1">
    <source>
        <dbReference type="ARBA" id="ARBA00023015"/>
    </source>
</evidence>
<gene>
    <name evidence="5" type="ORF">LK09_09445</name>
</gene>
<dbReference type="Pfam" id="PF13404">
    <property type="entry name" value="HTH_AsnC-type"/>
    <property type="match status" value="2"/>
</dbReference>
<name>A0A0B2A918_9MICO</name>
<dbReference type="PRINTS" id="PR00033">
    <property type="entry name" value="HTHASNC"/>
</dbReference>
<dbReference type="Gene3D" id="1.10.10.10">
    <property type="entry name" value="Winged helix-like DNA-binding domain superfamily/Winged helix DNA-binding domain"/>
    <property type="match status" value="2"/>
</dbReference>
<feature type="domain" description="HTH asnC-type" evidence="4">
    <location>
        <begin position="172"/>
        <end position="205"/>
    </location>
</feature>
<dbReference type="InterPro" id="IPR019888">
    <property type="entry name" value="Tscrpt_reg_AsnC-like"/>
</dbReference>
<evidence type="ECO:0000256" key="2">
    <source>
        <dbReference type="ARBA" id="ARBA00023125"/>
    </source>
</evidence>
<keyword evidence="3" id="KW-0804">Transcription</keyword>
<proteinExistence type="predicted"/>
<dbReference type="AlphaFoldDB" id="A0A0B2A918"/>
<dbReference type="InterPro" id="IPR011008">
    <property type="entry name" value="Dimeric_a/b-barrel"/>
</dbReference>
<dbReference type="InterPro" id="IPR000485">
    <property type="entry name" value="AsnC-type_HTH_dom"/>
</dbReference>
<comment type="caution">
    <text evidence="5">The sequence shown here is derived from an EMBL/GenBank/DDBJ whole genome shotgun (WGS) entry which is preliminary data.</text>
</comment>
<accession>A0A0B2A918</accession>
<dbReference type="PANTHER" id="PTHR30154:SF34">
    <property type="entry name" value="TRANSCRIPTIONAL REGULATOR AZLB"/>
    <property type="match status" value="1"/>
</dbReference>
<keyword evidence="6" id="KW-1185">Reference proteome</keyword>
<dbReference type="SUPFAM" id="SSF54909">
    <property type="entry name" value="Dimeric alpha+beta barrel"/>
    <property type="match status" value="1"/>
</dbReference>
<protein>
    <recommendedName>
        <fullName evidence="4">HTH asnC-type domain-containing protein</fullName>
    </recommendedName>
</protein>
<dbReference type="Proteomes" id="UP000031030">
    <property type="component" value="Unassembled WGS sequence"/>
</dbReference>
<evidence type="ECO:0000313" key="6">
    <source>
        <dbReference type="Proteomes" id="UP000031030"/>
    </source>
</evidence>
<evidence type="ECO:0000313" key="5">
    <source>
        <dbReference type="EMBL" id="KHK98037.1"/>
    </source>
</evidence>
<dbReference type="GO" id="GO:0043200">
    <property type="term" value="P:response to amino acid"/>
    <property type="evidence" value="ECO:0007669"/>
    <property type="project" value="TreeGrafter"/>
</dbReference>
<keyword evidence="1" id="KW-0805">Transcription regulation</keyword>
<dbReference type="SUPFAM" id="SSF46785">
    <property type="entry name" value="Winged helix' DNA-binding domain"/>
    <property type="match status" value="1"/>
</dbReference>
<dbReference type="SMART" id="SM00344">
    <property type="entry name" value="HTH_ASNC"/>
    <property type="match status" value="2"/>
</dbReference>
<dbReference type="GO" id="GO:0043565">
    <property type="term" value="F:sequence-specific DNA binding"/>
    <property type="evidence" value="ECO:0007669"/>
    <property type="project" value="InterPro"/>
</dbReference>
<dbReference type="STRING" id="1348253.LK09_09445"/>
<dbReference type="InterPro" id="IPR036390">
    <property type="entry name" value="WH_DNA-bd_sf"/>
</dbReference>
<evidence type="ECO:0000259" key="4">
    <source>
        <dbReference type="Pfam" id="PF13404"/>
    </source>
</evidence>
<dbReference type="Gene3D" id="3.30.70.920">
    <property type="match status" value="1"/>
</dbReference>
<dbReference type="RefSeq" id="WP_039398614.1">
    <property type="nucleotide sequence ID" value="NZ_JTDK01000007.1"/>
</dbReference>
<keyword evidence="2" id="KW-0238">DNA-binding</keyword>
<dbReference type="InterPro" id="IPR036388">
    <property type="entry name" value="WH-like_DNA-bd_sf"/>
</dbReference>
<evidence type="ECO:0000256" key="3">
    <source>
        <dbReference type="ARBA" id="ARBA00023163"/>
    </source>
</evidence>
<dbReference type="GO" id="GO:0005829">
    <property type="term" value="C:cytosol"/>
    <property type="evidence" value="ECO:0007669"/>
    <property type="project" value="TreeGrafter"/>
</dbReference>
<dbReference type="OrthoDB" id="4050641at2"/>